<comment type="caution">
    <text evidence="4">The sequence shown here is derived from an EMBL/GenBank/DDBJ whole genome shotgun (WGS) entry which is preliminary data.</text>
</comment>
<keyword evidence="2" id="KW-0732">Signal</keyword>
<dbReference type="PANTHER" id="PTHR33928">
    <property type="entry name" value="POLYGALACTURONASE QRT3"/>
    <property type="match status" value="1"/>
</dbReference>
<feature type="domain" description="Rhamnogalacturonase A/B/Epimerase-like pectate lyase" evidence="3">
    <location>
        <begin position="82"/>
        <end position="318"/>
    </location>
</feature>
<dbReference type="SUPFAM" id="SSF51126">
    <property type="entry name" value="Pectin lyase-like"/>
    <property type="match status" value="2"/>
</dbReference>
<keyword evidence="5" id="KW-1185">Reference proteome</keyword>
<feature type="chain" id="PRO_5042033561" evidence="2">
    <location>
        <begin position="19"/>
        <end position="811"/>
    </location>
</feature>
<evidence type="ECO:0000313" key="4">
    <source>
        <dbReference type="EMBL" id="KAK3381060.1"/>
    </source>
</evidence>
<dbReference type="PANTHER" id="PTHR33928:SF2">
    <property type="entry name" value="PECTATE LYASE SUPERFAMILY PROTEIN DOMAIN-CONTAINING PROTEIN-RELATED"/>
    <property type="match status" value="1"/>
</dbReference>
<dbReference type="Proteomes" id="UP001285441">
    <property type="component" value="Unassembled WGS sequence"/>
</dbReference>
<accession>A0AAE0NGI4</accession>
<protein>
    <submittedName>
        <fullName evidence="4">Glycoside hydrolase family 55 protein</fullName>
    </submittedName>
</protein>
<reference evidence="4" key="1">
    <citation type="journal article" date="2023" name="Mol. Phylogenet. Evol.">
        <title>Genome-scale phylogeny and comparative genomics of the fungal order Sordariales.</title>
        <authorList>
            <person name="Hensen N."/>
            <person name="Bonometti L."/>
            <person name="Westerberg I."/>
            <person name="Brannstrom I.O."/>
            <person name="Guillou S."/>
            <person name="Cros-Aarteil S."/>
            <person name="Calhoun S."/>
            <person name="Haridas S."/>
            <person name="Kuo A."/>
            <person name="Mondo S."/>
            <person name="Pangilinan J."/>
            <person name="Riley R."/>
            <person name="LaButti K."/>
            <person name="Andreopoulos B."/>
            <person name="Lipzen A."/>
            <person name="Chen C."/>
            <person name="Yan M."/>
            <person name="Daum C."/>
            <person name="Ng V."/>
            <person name="Clum A."/>
            <person name="Steindorff A."/>
            <person name="Ohm R.A."/>
            <person name="Martin F."/>
            <person name="Silar P."/>
            <person name="Natvig D.O."/>
            <person name="Lalanne C."/>
            <person name="Gautier V."/>
            <person name="Ament-Velasquez S.L."/>
            <person name="Kruys A."/>
            <person name="Hutchinson M.I."/>
            <person name="Powell A.J."/>
            <person name="Barry K."/>
            <person name="Miller A.N."/>
            <person name="Grigoriev I.V."/>
            <person name="Debuchy R."/>
            <person name="Gladieux P."/>
            <person name="Hiltunen Thoren M."/>
            <person name="Johannesson H."/>
        </authorList>
    </citation>
    <scope>NUCLEOTIDE SEQUENCE</scope>
    <source>
        <strain evidence="4">CBS 232.78</strain>
    </source>
</reference>
<evidence type="ECO:0000256" key="1">
    <source>
        <dbReference type="SAM" id="MobiDB-lite"/>
    </source>
</evidence>
<gene>
    <name evidence="4" type="ORF">B0H63DRAFT_474828</name>
</gene>
<proteinExistence type="predicted"/>
<feature type="signal peptide" evidence="2">
    <location>
        <begin position="1"/>
        <end position="18"/>
    </location>
</feature>
<dbReference type="InterPro" id="IPR012334">
    <property type="entry name" value="Pectin_lyas_fold"/>
</dbReference>
<dbReference type="Gene3D" id="2.160.20.10">
    <property type="entry name" value="Single-stranded right-handed beta-helix, Pectin lyase-like"/>
    <property type="match status" value="2"/>
</dbReference>
<sequence>MRVLALTLSTLLAAGVGAVNLPGHRHHAAAAAAHAARDNGPTNDSSTSSLTIPNPLCKNDYWLGKIAHQGLAPFVGAGYKVFRNVRDYGAYGDGSHDDTKAINDAISDGNRCAPAPNGCTGSTKTPALIYFPAGTYLVKGSIIDYYYTQLIGDPTPGCMPILKAAEGYRERFLIDGDLYVDRSTPEKPNNFVLAWGATNVFWRQIANFEIDISAAPSDALVAGIHWPTGQATSLSNIIFRMAPRTNTMQQGLFIEEGSGGYMGDLTFIGGDQALVVGNQQFTMRNLIISGANIAVKQLWSWGWTYVGVSITDCGIGFDFTSAAVGSITIVDSVIKNTEVGITFNDTSPPPPLNNNFAFENIDFVNVDKAITGEKGGVVVAGGTFNLPAWGRGHKDTGKSGPQTFQGPFTPNARPSSLVSGTKYYTRSKPQYEGVPLSSFVSARDAGAKGNGVTDDTAALNKLFASAAAKNKIVFLDAGIYRVTETIKIPAGSRIIGEAAYPVILSSGAFFTNAFKPKPVIQIGKPGAKGSIEWSNTIVSTQGAQAGAILIEFNLEVHRNDAPSGLWDVHTRIGGFAGSNLQLSDCPKTPNTEITVLNLNQQCIAAFMSIHVTKHAKGLYMENTWFWVADHDIEDGANNQQITVYAGRGLLIESSKGQIWLYGTSVEHHQMYEYQLVDTEEIFMGQIQTETAYYQNNPGAQLPFTQNKKYYDPSFGPGDFGWALRVVDSKKVFIYGAGLYSFFDNYNVHCSDEGTTTRCQKRIFSLEKSSISVYNLNTVGTTYMITIDGVDTARFTENLDGFIASVALFRNP</sequence>
<keyword evidence="4" id="KW-0378">Hydrolase</keyword>
<organism evidence="4 5">
    <name type="scientific">Podospora didyma</name>
    <dbReference type="NCBI Taxonomy" id="330526"/>
    <lineage>
        <taxon>Eukaryota</taxon>
        <taxon>Fungi</taxon>
        <taxon>Dikarya</taxon>
        <taxon>Ascomycota</taxon>
        <taxon>Pezizomycotina</taxon>
        <taxon>Sordariomycetes</taxon>
        <taxon>Sordariomycetidae</taxon>
        <taxon>Sordariales</taxon>
        <taxon>Podosporaceae</taxon>
        <taxon>Podospora</taxon>
    </lineage>
</organism>
<dbReference type="AlphaFoldDB" id="A0AAE0NGI4"/>
<name>A0AAE0NGI4_9PEZI</name>
<dbReference type="GO" id="GO:0004650">
    <property type="term" value="F:polygalacturonase activity"/>
    <property type="evidence" value="ECO:0007669"/>
    <property type="project" value="InterPro"/>
</dbReference>
<evidence type="ECO:0000313" key="5">
    <source>
        <dbReference type="Proteomes" id="UP001285441"/>
    </source>
</evidence>
<dbReference type="InterPro" id="IPR039279">
    <property type="entry name" value="QRT3-like"/>
</dbReference>
<dbReference type="CDD" id="cd23668">
    <property type="entry name" value="GH55_beta13glucanase-like"/>
    <property type="match status" value="1"/>
</dbReference>
<dbReference type="EMBL" id="JAULSW010000005">
    <property type="protein sequence ID" value="KAK3381060.1"/>
    <property type="molecule type" value="Genomic_DNA"/>
</dbReference>
<evidence type="ECO:0000256" key="2">
    <source>
        <dbReference type="SAM" id="SignalP"/>
    </source>
</evidence>
<dbReference type="FunFam" id="2.160.20.10:FF:000023">
    <property type="entry name" value="Exo-beta-1,3-glucanase Exg0"/>
    <property type="match status" value="1"/>
</dbReference>
<feature type="region of interest" description="Disordered" evidence="1">
    <location>
        <begin position="390"/>
        <end position="417"/>
    </location>
</feature>
<reference evidence="4" key="2">
    <citation type="submission" date="2023-06" db="EMBL/GenBank/DDBJ databases">
        <authorList>
            <consortium name="Lawrence Berkeley National Laboratory"/>
            <person name="Haridas S."/>
            <person name="Hensen N."/>
            <person name="Bonometti L."/>
            <person name="Westerberg I."/>
            <person name="Brannstrom I.O."/>
            <person name="Guillou S."/>
            <person name="Cros-Aarteil S."/>
            <person name="Calhoun S."/>
            <person name="Kuo A."/>
            <person name="Mondo S."/>
            <person name="Pangilinan J."/>
            <person name="Riley R."/>
            <person name="LaButti K."/>
            <person name="Andreopoulos B."/>
            <person name="Lipzen A."/>
            <person name="Chen C."/>
            <person name="Yanf M."/>
            <person name="Daum C."/>
            <person name="Ng V."/>
            <person name="Clum A."/>
            <person name="Steindorff A."/>
            <person name="Ohm R."/>
            <person name="Martin F."/>
            <person name="Silar P."/>
            <person name="Natvig D."/>
            <person name="Lalanne C."/>
            <person name="Gautier V."/>
            <person name="Ament-velasquez S.L."/>
            <person name="Kruys A."/>
            <person name="Hutchinson M.I."/>
            <person name="Powell A.J."/>
            <person name="Barry K."/>
            <person name="Miller A.N."/>
            <person name="Grigoriev I.V."/>
            <person name="Debuchy R."/>
            <person name="Gladieux P."/>
            <person name="Thoren M.H."/>
            <person name="Johannesson H."/>
        </authorList>
    </citation>
    <scope>NUCLEOTIDE SEQUENCE</scope>
    <source>
        <strain evidence="4">CBS 232.78</strain>
    </source>
</reference>
<dbReference type="InterPro" id="IPR011050">
    <property type="entry name" value="Pectin_lyase_fold/virulence"/>
</dbReference>
<evidence type="ECO:0000259" key="3">
    <source>
        <dbReference type="Pfam" id="PF12708"/>
    </source>
</evidence>
<dbReference type="InterPro" id="IPR024535">
    <property type="entry name" value="RHGA/B-epi-like_pectate_lyase"/>
</dbReference>
<feature type="compositionally biased region" description="Polar residues" evidence="1">
    <location>
        <begin position="399"/>
        <end position="417"/>
    </location>
</feature>
<feature type="domain" description="Rhamnogalacturonase A/B/Epimerase-like pectate lyase" evidence="3">
    <location>
        <begin position="439"/>
        <end position="641"/>
    </location>
</feature>
<dbReference type="Pfam" id="PF12708">
    <property type="entry name" value="Pect-lyase_RHGA_epim"/>
    <property type="match status" value="2"/>
</dbReference>